<accession>A0A0F9VGP9</accession>
<sequence>MVKSNIQVATSLFQEFQRIWDHGWIRTSEGVNTPDAIAIHDLLTSINEFMAGRCECPECSQDDQCKADADEVYRGTCVDCNGSLADGNKKLCEECIADDTCDKCHQRFIDCSGHNSDHDCDCLCDEDNDCCIECSDSVSDCCEGRGCSVCSIARKTTDGRFICKSCLDDFLDCDCGFVDDVHCQCLCGLDKDNAGCNLCGIMDREKGEVWCTDCLDDSDENDPWCDVCLEDVCICDELCEDCHGFDCVCPDDPKVVSPRRCRCGDVLQNDSTVCKWYPRAGIKKWNDNDDDEWCGDCDFYPCRCDDSFCSDCGELQNNCECNGVVIPPLNAFARARYLKNQGE</sequence>
<comment type="caution">
    <text evidence="1">The sequence shown here is derived from an EMBL/GenBank/DDBJ whole genome shotgun (WGS) entry which is preliminary data.</text>
</comment>
<proteinExistence type="predicted"/>
<protein>
    <submittedName>
        <fullName evidence="1">Uncharacterized protein</fullName>
    </submittedName>
</protein>
<dbReference type="EMBL" id="LAZR01000049">
    <property type="protein sequence ID" value="KKN99017.1"/>
    <property type="molecule type" value="Genomic_DNA"/>
</dbReference>
<gene>
    <name evidence="1" type="ORF">LCGC14_0142620</name>
</gene>
<name>A0A0F9VGP9_9ZZZZ</name>
<reference evidence="1" key="1">
    <citation type="journal article" date="2015" name="Nature">
        <title>Complex archaea that bridge the gap between prokaryotes and eukaryotes.</title>
        <authorList>
            <person name="Spang A."/>
            <person name="Saw J.H."/>
            <person name="Jorgensen S.L."/>
            <person name="Zaremba-Niedzwiedzka K."/>
            <person name="Martijn J."/>
            <person name="Lind A.E."/>
            <person name="van Eijk R."/>
            <person name="Schleper C."/>
            <person name="Guy L."/>
            <person name="Ettema T.J."/>
        </authorList>
    </citation>
    <scope>NUCLEOTIDE SEQUENCE</scope>
</reference>
<organism evidence="1">
    <name type="scientific">marine sediment metagenome</name>
    <dbReference type="NCBI Taxonomy" id="412755"/>
    <lineage>
        <taxon>unclassified sequences</taxon>
        <taxon>metagenomes</taxon>
        <taxon>ecological metagenomes</taxon>
    </lineage>
</organism>
<evidence type="ECO:0000313" key="1">
    <source>
        <dbReference type="EMBL" id="KKN99017.1"/>
    </source>
</evidence>
<dbReference type="AlphaFoldDB" id="A0A0F9VGP9"/>